<proteinExistence type="predicted"/>
<accession>A0A3N0AVD9</accession>
<dbReference type="InterPro" id="IPR009057">
    <property type="entry name" value="Homeodomain-like_sf"/>
</dbReference>
<organism evidence="6 7">
    <name type="scientific">Slackia equolifaciens</name>
    <dbReference type="NCBI Taxonomy" id="498718"/>
    <lineage>
        <taxon>Bacteria</taxon>
        <taxon>Bacillati</taxon>
        <taxon>Actinomycetota</taxon>
        <taxon>Coriobacteriia</taxon>
        <taxon>Eggerthellales</taxon>
        <taxon>Eggerthellaceae</taxon>
        <taxon>Slackia</taxon>
    </lineage>
</organism>
<comment type="caution">
    <text evidence="6">The sequence shown here is derived from an EMBL/GenBank/DDBJ whole genome shotgun (WGS) entry which is preliminary data.</text>
</comment>
<evidence type="ECO:0000256" key="3">
    <source>
        <dbReference type="ARBA" id="ARBA00023163"/>
    </source>
</evidence>
<sequence length="265" mass="29826">MQAVHNRFTFAGIHAPRASSSTSVRCGMRRCGRKRRAGEPLDSLSWLNWFVKMLGKRRAGERRKRKGAMGNKPTISKEIILDAACQLASEKGAGALNIRSVASRCGVAVGSVYNYYPNKSELVADAVEKFWRNSIPHDQLARAEEVVDGGFVDFCRDAMESLREPLAVFRETWLSNQGKLDVRDIKTSREREDACFRHIRAGILCALQRDQAVDRSIFGSALSEEQLCDWIWDSIFEGLRRGDTANEALFAVLERALYGKKPRVE</sequence>
<dbReference type="PANTHER" id="PTHR30055">
    <property type="entry name" value="HTH-TYPE TRANSCRIPTIONAL REGULATOR RUTR"/>
    <property type="match status" value="1"/>
</dbReference>
<evidence type="ECO:0000256" key="2">
    <source>
        <dbReference type="ARBA" id="ARBA00023125"/>
    </source>
</evidence>
<keyword evidence="3" id="KW-0804">Transcription</keyword>
<protein>
    <submittedName>
        <fullName evidence="6">TetR/AcrR family transcriptional regulator</fullName>
    </submittedName>
</protein>
<evidence type="ECO:0000256" key="4">
    <source>
        <dbReference type="PROSITE-ProRule" id="PRU00335"/>
    </source>
</evidence>
<dbReference type="GO" id="GO:0000976">
    <property type="term" value="F:transcription cis-regulatory region binding"/>
    <property type="evidence" value="ECO:0007669"/>
    <property type="project" value="TreeGrafter"/>
</dbReference>
<dbReference type="Pfam" id="PF00440">
    <property type="entry name" value="TetR_N"/>
    <property type="match status" value="1"/>
</dbReference>
<name>A0A3N0AVD9_9ACTN</name>
<evidence type="ECO:0000313" key="7">
    <source>
        <dbReference type="Proteomes" id="UP000269591"/>
    </source>
</evidence>
<dbReference type="InterPro" id="IPR050109">
    <property type="entry name" value="HTH-type_TetR-like_transc_reg"/>
</dbReference>
<dbReference type="Gene3D" id="1.10.357.10">
    <property type="entry name" value="Tetracycline Repressor, domain 2"/>
    <property type="match status" value="1"/>
</dbReference>
<keyword evidence="1" id="KW-0805">Transcription regulation</keyword>
<dbReference type="InterPro" id="IPR001647">
    <property type="entry name" value="HTH_TetR"/>
</dbReference>
<dbReference type="EMBL" id="QIBX01000015">
    <property type="protein sequence ID" value="RNL38825.1"/>
    <property type="molecule type" value="Genomic_DNA"/>
</dbReference>
<feature type="domain" description="HTH tetR-type" evidence="5">
    <location>
        <begin position="74"/>
        <end position="134"/>
    </location>
</feature>
<reference evidence="7" key="1">
    <citation type="submission" date="2018-05" db="EMBL/GenBank/DDBJ databases">
        <title>Genome Sequencing of selected type strains of the family Eggerthellaceae.</title>
        <authorList>
            <person name="Danylec N."/>
            <person name="Stoll D.A."/>
            <person name="Doetsch A."/>
            <person name="Huch M."/>
        </authorList>
    </citation>
    <scope>NUCLEOTIDE SEQUENCE [LARGE SCALE GENOMIC DNA]</scope>
    <source>
        <strain evidence="7">DSM 24851</strain>
    </source>
</reference>
<dbReference type="Proteomes" id="UP000269591">
    <property type="component" value="Unassembled WGS sequence"/>
</dbReference>
<keyword evidence="7" id="KW-1185">Reference proteome</keyword>
<dbReference type="GO" id="GO:0003700">
    <property type="term" value="F:DNA-binding transcription factor activity"/>
    <property type="evidence" value="ECO:0007669"/>
    <property type="project" value="TreeGrafter"/>
</dbReference>
<dbReference type="PANTHER" id="PTHR30055:SF234">
    <property type="entry name" value="HTH-TYPE TRANSCRIPTIONAL REGULATOR BETI"/>
    <property type="match status" value="1"/>
</dbReference>
<evidence type="ECO:0000256" key="1">
    <source>
        <dbReference type="ARBA" id="ARBA00023015"/>
    </source>
</evidence>
<keyword evidence="2 4" id="KW-0238">DNA-binding</keyword>
<feature type="DNA-binding region" description="H-T-H motif" evidence="4">
    <location>
        <begin position="97"/>
        <end position="116"/>
    </location>
</feature>
<evidence type="ECO:0000313" key="6">
    <source>
        <dbReference type="EMBL" id="RNL38825.1"/>
    </source>
</evidence>
<dbReference type="PROSITE" id="PS50977">
    <property type="entry name" value="HTH_TETR_2"/>
    <property type="match status" value="1"/>
</dbReference>
<evidence type="ECO:0000259" key="5">
    <source>
        <dbReference type="PROSITE" id="PS50977"/>
    </source>
</evidence>
<dbReference type="AlphaFoldDB" id="A0A3N0AVD9"/>
<dbReference type="PRINTS" id="PR00455">
    <property type="entry name" value="HTHTETR"/>
</dbReference>
<gene>
    <name evidence="6" type="ORF">DMP06_08260</name>
</gene>
<dbReference type="SUPFAM" id="SSF46689">
    <property type="entry name" value="Homeodomain-like"/>
    <property type="match status" value="1"/>
</dbReference>